<protein>
    <submittedName>
        <fullName evidence="2">Uncharacterized protein</fullName>
    </submittedName>
</protein>
<evidence type="ECO:0000313" key="3">
    <source>
        <dbReference type="Proteomes" id="UP000313359"/>
    </source>
</evidence>
<dbReference type="CDD" id="cd18186">
    <property type="entry name" value="BTB_POZ_ZBTB_KLHL-like"/>
    <property type="match status" value="1"/>
</dbReference>
<dbReference type="Proteomes" id="UP000313359">
    <property type="component" value="Unassembled WGS sequence"/>
</dbReference>
<dbReference type="Gene3D" id="3.30.710.10">
    <property type="entry name" value="Potassium Channel Kv1.1, Chain A"/>
    <property type="match status" value="1"/>
</dbReference>
<name>A0A5C2S4F6_9APHY</name>
<evidence type="ECO:0000256" key="1">
    <source>
        <dbReference type="SAM" id="MobiDB-lite"/>
    </source>
</evidence>
<dbReference type="InterPro" id="IPR011333">
    <property type="entry name" value="SKP1/BTB/POZ_sf"/>
</dbReference>
<gene>
    <name evidence="2" type="ORF">L227DRAFT_179777</name>
</gene>
<sequence length="365" mass="41520">MKRPHDDLEDNPTDIPAKRVKLPVDGPTTGEQHSQSPVATRKDEEFWFDDGTITLIAGDVEFRVYRGVLIEQSEVFRDLFSLAQPEIAEDNSPESEVRPYHPVLRLDDSPYALRHVLRACMPVKDRSFFRAQTPSFEAIRACIYLGDKYQMTRLHDAALEFLEEHFTMNFEEWDKLESWVPAGWEHHEAIGVVNIARSRSYRTILPTALLACATLGGSLVQGFVREDGEKETLSARDLELCFEAKERLLCATLSSKLLVLNPILTQDRYLRSSCRCVQDNRGLLAGVAKKIASGMAQSDPFAPFAELFDGETSDICSSCERSLRKRDEVERERLWANLPKLLGIEDVPGWGERHADRRIIPEEDK</sequence>
<accession>A0A5C2S4F6</accession>
<dbReference type="OrthoDB" id="2757422at2759"/>
<organism evidence="2 3">
    <name type="scientific">Lentinus tigrinus ALCF2SS1-6</name>
    <dbReference type="NCBI Taxonomy" id="1328759"/>
    <lineage>
        <taxon>Eukaryota</taxon>
        <taxon>Fungi</taxon>
        <taxon>Dikarya</taxon>
        <taxon>Basidiomycota</taxon>
        <taxon>Agaricomycotina</taxon>
        <taxon>Agaricomycetes</taxon>
        <taxon>Polyporales</taxon>
        <taxon>Polyporaceae</taxon>
        <taxon>Lentinus</taxon>
    </lineage>
</organism>
<keyword evidence="3" id="KW-1185">Reference proteome</keyword>
<dbReference type="AlphaFoldDB" id="A0A5C2S4F6"/>
<feature type="compositionally biased region" description="Polar residues" evidence="1">
    <location>
        <begin position="29"/>
        <end position="38"/>
    </location>
</feature>
<reference evidence="2" key="1">
    <citation type="journal article" date="2018" name="Genome Biol. Evol.">
        <title>Genomics and development of Lentinus tigrinus, a white-rot wood-decaying mushroom with dimorphic fruiting bodies.</title>
        <authorList>
            <person name="Wu B."/>
            <person name="Xu Z."/>
            <person name="Knudson A."/>
            <person name="Carlson A."/>
            <person name="Chen N."/>
            <person name="Kovaka S."/>
            <person name="LaButti K."/>
            <person name="Lipzen A."/>
            <person name="Pennachio C."/>
            <person name="Riley R."/>
            <person name="Schakwitz W."/>
            <person name="Umezawa K."/>
            <person name="Ohm R.A."/>
            <person name="Grigoriev I.V."/>
            <person name="Nagy L.G."/>
            <person name="Gibbons J."/>
            <person name="Hibbett D."/>
        </authorList>
    </citation>
    <scope>NUCLEOTIDE SEQUENCE [LARGE SCALE GENOMIC DNA]</scope>
    <source>
        <strain evidence="2">ALCF2SS1-6</strain>
    </source>
</reference>
<proteinExistence type="predicted"/>
<feature type="region of interest" description="Disordered" evidence="1">
    <location>
        <begin position="1"/>
        <end position="41"/>
    </location>
</feature>
<evidence type="ECO:0000313" key="2">
    <source>
        <dbReference type="EMBL" id="RPD58523.1"/>
    </source>
</evidence>
<dbReference type="EMBL" id="ML122274">
    <property type="protein sequence ID" value="RPD58523.1"/>
    <property type="molecule type" value="Genomic_DNA"/>
</dbReference>
<dbReference type="SUPFAM" id="SSF54695">
    <property type="entry name" value="POZ domain"/>
    <property type="match status" value="1"/>
</dbReference>